<dbReference type="AlphaFoldDB" id="A0A2U1PW46"/>
<name>A0A2U1PW46_ARTAN</name>
<dbReference type="Gene3D" id="1.25.40.10">
    <property type="entry name" value="Tetratricopeptide repeat domain"/>
    <property type="match status" value="4"/>
</dbReference>
<dbReference type="Pfam" id="PF01535">
    <property type="entry name" value="PPR"/>
    <property type="match status" value="3"/>
</dbReference>
<evidence type="ECO:0000256" key="2">
    <source>
        <dbReference type="PROSITE-ProRule" id="PRU00708"/>
    </source>
</evidence>
<dbReference type="InterPro" id="IPR046960">
    <property type="entry name" value="PPR_At4g14850-like_plant"/>
</dbReference>
<accession>A0A2U1PW46</accession>
<dbReference type="PROSITE" id="PS51375">
    <property type="entry name" value="PPR"/>
    <property type="match status" value="6"/>
</dbReference>
<feature type="repeat" description="PPR" evidence="2">
    <location>
        <begin position="323"/>
        <end position="357"/>
    </location>
</feature>
<dbReference type="Pfam" id="PF20431">
    <property type="entry name" value="E_motif"/>
    <property type="match status" value="1"/>
</dbReference>
<feature type="repeat" description="PPR" evidence="2">
    <location>
        <begin position="393"/>
        <end position="423"/>
    </location>
</feature>
<evidence type="ECO:0000313" key="4">
    <source>
        <dbReference type="Proteomes" id="UP000245207"/>
    </source>
</evidence>
<proteinExistence type="predicted"/>
<dbReference type="InterPro" id="IPR046848">
    <property type="entry name" value="E_motif"/>
</dbReference>
<dbReference type="NCBIfam" id="TIGR00756">
    <property type="entry name" value="PPR"/>
    <property type="match status" value="6"/>
</dbReference>
<gene>
    <name evidence="3" type="ORF">CTI12_AA105500</name>
</gene>
<keyword evidence="4" id="KW-1185">Reference proteome</keyword>
<dbReference type="EMBL" id="PKPP01000665">
    <property type="protein sequence ID" value="PWA89989.1"/>
    <property type="molecule type" value="Genomic_DNA"/>
</dbReference>
<dbReference type="FunFam" id="1.25.40.10:FF:000557">
    <property type="entry name" value="Pentatricopeptide repeat-containing protein, chloroplastic"/>
    <property type="match status" value="1"/>
</dbReference>
<keyword evidence="1" id="KW-0677">Repeat</keyword>
<protein>
    <submittedName>
        <fullName evidence="3">Pentatricopeptide repeat-containing protein</fullName>
    </submittedName>
</protein>
<feature type="repeat" description="PPR" evidence="2">
    <location>
        <begin position="191"/>
        <end position="225"/>
    </location>
</feature>
<dbReference type="GO" id="GO:0009451">
    <property type="term" value="P:RNA modification"/>
    <property type="evidence" value="ECO:0007669"/>
    <property type="project" value="InterPro"/>
</dbReference>
<dbReference type="PANTHER" id="PTHR47926">
    <property type="entry name" value="PENTATRICOPEPTIDE REPEAT-CONTAINING PROTEIN"/>
    <property type="match status" value="1"/>
</dbReference>
<dbReference type="FunFam" id="1.25.40.10:FF:000196">
    <property type="entry name" value="Pentatricopeptide repeat-containing protein At4g14850"/>
    <property type="match status" value="1"/>
</dbReference>
<dbReference type="Pfam" id="PF13041">
    <property type="entry name" value="PPR_2"/>
    <property type="match status" value="4"/>
</dbReference>
<reference evidence="3 4" key="1">
    <citation type="journal article" date="2018" name="Mol. Plant">
        <title>The genome of Artemisia annua provides insight into the evolution of Asteraceae family and artemisinin biosynthesis.</title>
        <authorList>
            <person name="Shen Q."/>
            <person name="Zhang L."/>
            <person name="Liao Z."/>
            <person name="Wang S."/>
            <person name="Yan T."/>
            <person name="Shi P."/>
            <person name="Liu M."/>
            <person name="Fu X."/>
            <person name="Pan Q."/>
            <person name="Wang Y."/>
            <person name="Lv Z."/>
            <person name="Lu X."/>
            <person name="Zhang F."/>
            <person name="Jiang W."/>
            <person name="Ma Y."/>
            <person name="Chen M."/>
            <person name="Hao X."/>
            <person name="Li L."/>
            <person name="Tang Y."/>
            <person name="Lv G."/>
            <person name="Zhou Y."/>
            <person name="Sun X."/>
            <person name="Brodelius P.E."/>
            <person name="Rose J.K.C."/>
            <person name="Tang K."/>
        </authorList>
    </citation>
    <scope>NUCLEOTIDE SEQUENCE [LARGE SCALE GENOMIC DNA]</scope>
    <source>
        <strain evidence="4">cv. Huhao1</strain>
        <tissue evidence="3">Leaf</tissue>
    </source>
</reference>
<dbReference type="FunFam" id="1.25.40.10:FF:000184">
    <property type="entry name" value="Pentatricopeptide repeat-containing protein, chloroplastic"/>
    <property type="match status" value="1"/>
</dbReference>
<organism evidence="3 4">
    <name type="scientific">Artemisia annua</name>
    <name type="common">Sweet wormwood</name>
    <dbReference type="NCBI Taxonomy" id="35608"/>
    <lineage>
        <taxon>Eukaryota</taxon>
        <taxon>Viridiplantae</taxon>
        <taxon>Streptophyta</taxon>
        <taxon>Embryophyta</taxon>
        <taxon>Tracheophyta</taxon>
        <taxon>Spermatophyta</taxon>
        <taxon>Magnoliopsida</taxon>
        <taxon>eudicotyledons</taxon>
        <taxon>Gunneridae</taxon>
        <taxon>Pentapetalae</taxon>
        <taxon>asterids</taxon>
        <taxon>campanulids</taxon>
        <taxon>Asterales</taxon>
        <taxon>Asteraceae</taxon>
        <taxon>Asteroideae</taxon>
        <taxon>Anthemideae</taxon>
        <taxon>Artemisiinae</taxon>
        <taxon>Artemisia</taxon>
    </lineage>
</organism>
<comment type="caution">
    <text evidence="3">The sequence shown here is derived from an EMBL/GenBank/DDBJ whole genome shotgun (WGS) entry which is preliminary data.</text>
</comment>
<feature type="repeat" description="PPR" evidence="2">
    <location>
        <begin position="90"/>
        <end position="124"/>
    </location>
</feature>
<dbReference type="Proteomes" id="UP000245207">
    <property type="component" value="Unassembled WGS sequence"/>
</dbReference>
<dbReference type="FunFam" id="1.25.40.10:FF:000348">
    <property type="entry name" value="Pentatricopeptide repeat-containing protein chloroplastic"/>
    <property type="match status" value="1"/>
</dbReference>
<dbReference type="GO" id="GO:0003729">
    <property type="term" value="F:mRNA binding"/>
    <property type="evidence" value="ECO:0007669"/>
    <property type="project" value="UniProtKB-ARBA"/>
</dbReference>
<evidence type="ECO:0000313" key="3">
    <source>
        <dbReference type="EMBL" id="PWA89989.1"/>
    </source>
</evidence>
<sequence>MFTSIKHLTVISRQIKTHSLSYSSLTNTLISHIEKCESITKLKQIHTQIIIHGLHQDTITISKLIAFCALSKTPDLQYAHHVFDQMPQRNKHMYNSLIRGYVNNEKPIKGLGLYKEMICFGIEPNEFTYPFVLKACAVLCGLLDGVLVHVRVVKMGFEKNVYVQNGLISVYCGCGEIRFSRKVFDDMGDRSLVTWNTMIGGYSKMGDFKEAFLLFRMMREVGGEPDDFTFVSLLSVCSQKGQEVLGRLLHSYIVTTRDRIDIYVQNAIVDMYAKCGHLETAQTFFDRMSDKNVVSWTSMVSAYAKYGLVESAKDLFYKMPLKNVVSWNSMISCYLQKGLYSEALGLYSDMFNAGLTPDETTLASVLSTCCQIGDLETGKNVHSYICSNYVTPSVTLFNSLIDMYAKCGVLDTSLSIFSEMPEKNLVSWNVMIGALALHGCGLKAVELFDSMQASGIQPDPITFMGLLSACCHSGLVDLGKYYFDQMTCVYKIPHDIEHYACMIDLFGRVGLFGEAVKLIIEMPMKPDAVVWGSLLGACRIHGNIKMGKQVLKQVLELEPYTSGIYVLVSNMFSEAKRWQDVKNIRKLMKDQGIKKSGGVSSVEVNGHVYEFMVDDQRNELSSDVYELLDQLTDHLKALRYEVEEMGCQHGISNR</sequence>
<dbReference type="PANTHER" id="PTHR47926:SF528">
    <property type="entry name" value="PENTATRICOPEPTIDE REPEAT-CONTAINING PROTEIN"/>
    <property type="match status" value="1"/>
</dbReference>
<feature type="repeat" description="PPR" evidence="2">
    <location>
        <begin position="261"/>
        <end position="295"/>
    </location>
</feature>
<feature type="repeat" description="PPR" evidence="2">
    <location>
        <begin position="424"/>
        <end position="458"/>
    </location>
</feature>
<dbReference type="InterPro" id="IPR002885">
    <property type="entry name" value="PPR_rpt"/>
</dbReference>
<dbReference type="InterPro" id="IPR011990">
    <property type="entry name" value="TPR-like_helical_dom_sf"/>
</dbReference>
<evidence type="ECO:0000256" key="1">
    <source>
        <dbReference type="ARBA" id="ARBA00022737"/>
    </source>
</evidence>
<dbReference type="OrthoDB" id="185373at2759"/>